<dbReference type="CDD" id="cd00085">
    <property type="entry name" value="HNHc"/>
    <property type="match status" value="1"/>
</dbReference>
<reference evidence="3" key="1">
    <citation type="journal article" date="2019" name="Int. J. Syst. Evol. Microbiol.">
        <title>The Global Catalogue of Microorganisms (GCM) 10K type strain sequencing project: providing services to taxonomists for standard genome sequencing and annotation.</title>
        <authorList>
            <consortium name="The Broad Institute Genomics Platform"/>
            <consortium name="The Broad Institute Genome Sequencing Center for Infectious Disease"/>
            <person name="Wu L."/>
            <person name="Ma J."/>
        </authorList>
    </citation>
    <scope>NUCLEOTIDE SEQUENCE [LARGE SCALE GENOMIC DNA]</scope>
    <source>
        <strain evidence="3">CGMCC 1.16031</strain>
    </source>
</reference>
<comment type="caution">
    <text evidence="2">The sequence shown here is derived from an EMBL/GenBank/DDBJ whole genome shotgun (WGS) entry which is preliminary data.</text>
</comment>
<dbReference type="EMBL" id="JBHSUS010000001">
    <property type="protein sequence ID" value="MFC6439812.1"/>
    <property type="molecule type" value="Genomic_DNA"/>
</dbReference>
<dbReference type="Gene3D" id="1.10.30.50">
    <property type="match status" value="1"/>
</dbReference>
<dbReference type="InterPro" id="IPR003615">
    <property type="entry name" value="HNH_nuc"/>
</dbReference>
<keyword evidence="2" id="KW-0255">Endonuclease</keyword>
<protein>
    <submittedName>
        <fullName evidence="2">HNH endonuclease</fullName>
    </submittedName>
</protein>
<organism evidence="2 3">
    <name type="scientific">Pseudobowmanella zhangzhouensis</name>
    <dbReference type="NCBI Taxonomy" id="1537679"/>
    <lineage>
        <taxon>Bacteria</taxon>
        <taxon>Pseudomonadati</taxon>
        <taxon>Pseudomonadota</taxon>
        <taxon>Gammaproteobacteria</taxon>
        <taxon>Alteromonadales</taxon>
        <taxon>Alteromonadaceae</taxon>
    </lineage>
</organism>
<dbReference type="GO" id="GO:0004519">
    <property type="term" value="F:endonuclease activity"/>
    <property type="evidence" value="ECO:0007669"/>
    <property type="project" value="UniProtKB-KW"/>
</dbReference>
<name>A0ABW1XKC0_9ALTE</name>
<gene>
    <name evidence="2" type="ORF">ACFP85_06580</name>
</gene>
<accession>A0ABW1XKC0</accession>
<dbReference type="Proteomes" id="UP001596364">
    <property type="component" value="Unassembled WGS sequence"/>
</dbReference>
<keyword evidence="3" id="KW-1185">Reference proteome</keyword>
<evidence type="ECO:0000313" key="3">
    <source>
        <dbReference type="Proteomes" id="UP001596364"/>
    </source>
</evidence>
<sequence>MLHVDHVKPRAKFPELALDINNLQILCETCNLGKLHYCRSHMSLSSLDTKKCGYRSVFAQ</sequence>
<feature type="domain" description="HNH" evidence="1">
    <location>
        <begin position="2"/>
        <end position="34"/>
    </location>
</feature>
<dbReference type="InterPro" id="IPR002711">
    <property type="entry name" value="HNH"/>
</dbReference>
<proteinExistence type="predicted"/>
<evidence type="ECO:0000313" key="2">
    <source>
        <dbReference type="EMBL" id="MFC6439812.1"/>
    </source>
</evidence>
<dbReference type="RefSeq" id="WP_131256701.1">
    <property type="nucleotide sequence ID" value="NZ_JBHSUS010000001.1"/>
</dbReference>
<evidence type="ECO:0000259" key="1">
    <source>
        <dbReference type="Pfam" id="PF01844"/>
    </source>
</evidence>
<keyword evidence="2" id="KW-0540">Nuclease</keyword>
<keyword evidence="2" id="KW-0378">Hydrolase</keyword>
<dbReference type="Pfam" id="PF01844">
    <property type="entry name" value="HNH"/>
    <property type="match status" value="1"/>
</dbReference>